<name>A0A4E0R6A3_FASHE</name>
<organism evidence="1 2">
    <name type="scientific">Fasciola hepatica</name>
    <name type="common">Liver fluke</name>
    <dbReference type="NCBI Taxonomy" id="6192"/>
    <lineage>
        <taxon>Eukaryota</taxon>
        <taxon>Metazoa</taxon>
        <taxon>Spiralia</taxon>
        <taxon>Lophotrochozoa</taxon>
        <taxon>Platyhelminthes</taxon>
        <taxon>Trematoda</taxon>
        <taxon>Digenea</taxon>
        <taxon>Plagiorchiida</taxon>
        <taxon>Echinostomata</taxon>
        <taxon>Echinostomatoidea</taxon>
        <taxon>Fasciolidae</taxon>
        <taxon>Fasciola</taxon>
    </lineage>
</organism>
<dbReference type="Proteomes" id="UP000230066">
    <property type="component" value="Unassembled WGS sequence"/>
</dbReference>
<dbReference type="PANTHER" id="PTHR11842:SF10">
    <property type="entry name" value="MITOTIC SPINDLE ASSEMBLY CHECKPOINT PROTEIN MAD2B"/>
    <property type="match status" value="1"/>
</dbReference>
<sequence length="208" mass="24025">MSNTNFSRETKTFNVFGDFLEAVINCFLYQRKTYHRVAFSPFNIFGVQIQVCTHPDVKKYIYECVESLRSQFSQIRELRVVIKLPADSASSGDSDCIESLVIRLDGISDEFLRWDHNGTVLQNYFATSLLRLNLLDCIYPAADFETTWELRVRLASEESNLSHSTPMSWYISNQCTLGGEEATIYPIVSFDNEDLQMQLLFEHRSQTN</sequence>
<evidence type="ECO:0008006" key="3">
    <source>
        <dbReference type="Google" id="ProtNLM"/>
    </source>
</evidence>
<dbReference type="InterPro" id="IPR045091">
    <property type="entry name" value="Mad2-like"/>
</dbReference>
<evidence type="ECO:0000313" key="1">
    <source>
        <dbReference type="EMBL" id="THD24109.1"/>
    </source>
</evidence>
<evidence type="ECO:0000313" key="2">
    <source>
        <dbReference type="Proteomes" id="UP000230066"/>
    </source>
</evidence>
<dbReference type="PANTHER" id="PTHR11842">
    <property type="entry name" value="MITOTIC SPINDLE ASSEMBLY CHECKPOINT PROTEIN MAD2"/>
    <property type="match status" value="1"/>
</dbReference>
<reference evidence="1" key="1">
    <citation type="submission" date="2019-03" db="EMBL/GenBank/DDBJ databases">
        <title>Improved annotation for the trematode Fasciola hepatica.</title>
        <authorList>
            <person name="Choi Y.-J."/>
            <person name="Martin J."/>
            <person name="Mitreva M."/>
        </authorList>
    </citation>
    <scope>NUCLEOTIDE SEQUENCE [LARGE SCALE GENOMIC DNA]</scope>
</reference>
<gene>
    <name evidence="1" type="ORF">D915_004948</name>
</gene>
<dbReference type="InterPro" id="IPR036570">
    <property type="entry name" value="HORMA_dom_sf"/>
</dbReference>
<keyword evidence="2" id="KW-1185">Reference proteome</keyword>
<proteinExistence type="predicted"/>
<protein>
    <recommendedName>
        <fullName evidence="3">Mitotic spindle assembly checkpoint protein MAD2B</fullName>
    </recommendedName>
</protein>
<dbReference type="AlphaFoldDB" id="A0A4E0R6A3"/>
<dbReference type="Gene3D" id="3.30.900.10">
    <property type="entry name" value="HORMA domain"/>
    <property type="match status" value="1"/>
</dbReference>
<accession>A0A4E0R6A3</accession>
<comment type="caution">
    <text evidence="1">The sequence shown here is derived from an EMBL/GenBank/DDBJ whole genome shotgun (WGS) entry which is preliminary data.</text>
</comment>
<dbReference type="GO" id="GO:0016035">
    <property type="term" value="C:zeta DNA polymerase complex"/>
    <property type="evidence" value="ECO:0007669"/>
    <property type="project" value="TreeGrafter"/>
</dbReference>
<dbReference type="EMBL" id="JXXN02001774">
    <property type="protein sequence ID" value="THD24109.1"/>
    <property type="molecule type" value="Genomic_DNA"/>
</dbReference>
<dbReference type="SUPFAM" id="SSF56019">
    <property type="entry name" value="The spindle assembly checkpoint protein mad2"/>
    <property type="match status" value="1"/>
</dbReference>